<feature type="region of interest" description="Disordered" evidence="1">
    <location>
        <begin position="66"/>
        <end position="85"/>
    </location>
</feature>
<dbReference type="EMBL" id="JAGSXH010000001">
    <property type="protein sequence ID" value="MBS2961538.1"/>
    <property type="molecule type" value="Genomic_DNA"/>
</dbReference>
<evidence type="ECO:0000313" key="2">
    <source>
        <dbReference type="EMBL" id="MBS2961538.1"/>
    </source>
</evidence>
<comment type="caution">
    <text evidence="2">The sequence shown here is derived from an EMBL/GenBank/DDBJ whole genome shotgun (WGS) entry which is preliminary data.</text>
</comment>
<organism evidence="2 3">
    <name type="scientific">Actinocrinis puniceicyclus</name>
    <dbReference type="NCBI Taxonomy" id="977794"/>
    <lineage>
        <taxon>Bacteria</taxon>
        <taxon>Bacillati</taxon>
        <taxon>Actinomycetota</taxon>
        <taxon>Actinomycetes</taxon>
        <taxon>Catenulisporales</taxon>
        <taxon>Actinospicaceae</taxon>
        <taxon>Actinocrinis</taxon>
    </lineage>
</organism>
<name>A0A8J8B9Z0_9ACTN</name>
<protein>
    <submittedName>
        <fullName evidence="2">FXSXX-COOH protein</fullName>
    </submittedName>
</protein>
<keyword evidence="3" id="KW-1185">Reference proteome</keyword>
<sequence>MGAMEVGGECCPSVEIPSDIVDLGEVDLAALALVPGSVLERSLRRIHRELTSDELVTAGFASSIAAGTSGGYEESGRRGRPRPAS</sequence>
<dbReference type="NCBIfam" id="TIGR04268">
    <property type="entry name" value="FxSxx-COOH"/>
    <property type="match status" value="1"/>
</dbReference>
<dbReference type="AlphaFoldDB" id="A0A8J8B9Z0"/>
<evidence type="ECO:0000313" key="3">
    <source>
        <dbReference type="Proteomes" id="UP000677913"/>
    </source>
</evidence>
<proteinExistence type="predicted"/>
<gene>
    <name evidence="2" type="primary">fxsA</name>
    <name evidence="2" type="ORF">KGA66_00670</name>
</gene>
<dbReference type="Proteomes" id="UP000677913">
    <property type="component" value="Unassembled WGS sequence"/>
</dbReference>
<evidence type="ECO:0000256" key="1">
    <source>
        <dbReference type="SAM" id="MobiDB-lite"/>
    </source>
</evidence>
<dbReference type="InterPro" id="IPR026334">
    <property type="entry name" value="FxSxx-COOH"/>
</dbReference>
<accession>A0A8J8B9Z0</accession>
<reference evidence="2" key="1">
    <citation type="submission" date="2021-04" db="EMBL/GenBank/DDBJ databases">
        <title>Genome based classification of Actinospica acidithermotolerans sp. nov., an actinobacterium isolated from an Indonesian hot spring.</title>
        <authorList>
            <person name="Kusuma A.B."/>
            <person name="Putra K.E."/>
            <person name="Nafisah S."/>
            <person name="Loh J."/>
            <person name="Nouioui I."/>
            <person name="Goodfellow M."/>
        </authorList>
    </citation>
    <scope>NUCLEOTIDE SEQUENCE</scope>
    <source>
        <strain evidence="2">DSM 45618</strain>
    </source>
</reference>